<evidence type="ECO:0000313" key="4">
    <source>
        <dbReference type="Proteomes" id="UP000640583"/>
    </source>
</evidence>
<evidence type="ECO:0000313" key="3">
    <source>
        <dbReference type="EMBL" id="MBI1494653.1"/>
    </source>
</evidence>
<dbReference type="Pfam" id="PF01497">
    <property type="entry name" value="Peripla_BP_2"/>
    <property type="match status" value="1"/>
</dbReference>
<keyword evidence="4" id="KW-1185">Reference proteome</keyword>
<accession>A0A8J7IDQ5</accession>
<gene>
    <name evidence="3" type="ORF">H1D41_13490</name>
</gene>
<dbReference type="SUPFAM" id="SSF53807">
    <property type="entry name" value="Helical backbone' metal receptor"/>
    <property type="match status" value="1"/>
</dbReference>
<evidence type="ECO:0000256" key="1">
    <source>
        <dbReference type="SAM" id="SignalP"/>
    </source>
</evidence>
<feature type="chain" id="PRO_5035267689" evidence="1">
    <location>
        <begin position="21"/>
        <end position="288"/>
    </location>
</feature>
<dbReference type="PANTHER" id="PTHR30535">
    <property type="entry name" value="VITAMIN B12-BINDING PROTEIN"/>
    <property type="match status" value="1"/>
</dbReference>
<protein>
    <submittedName>
        <fullName evidence="3">ABC transporter substrate-binding protein</fullName>
    </submittedName>
</protein>
<organism evidence="3 4">
    <name type="scientific">Halocynthiibacter styelae</name>
    <dbReference type="NCBI Taxonomy" id="2761955"/>
    <lineage>
        <taxon>Bacteria</taxon>
        <taxon>Pseudomonadati</taxon>
        <taxon>Pseudomonadota</taxon>
        <taxon>Alphaproteobacteria</taxon>
        <taxon>Rhodobacterales</taxon>
        <taxon>Paracoccaceae</taxon>
        <taxon>Halocynthiibacter</taxon>
    </lineage>
</organism>
<keyword evidence="1" id="KW-0732">Signal</keyword>
<dbReference type="EMBL" id="JADCKQ010000010">
    <property type="protein sequence ID" value="MBI1494653.1"/>
    <property type="molecule type" value="Genomic_DNA"/>
</dbReference>
<dbReference type="PROSITE" id="PS50983">
    <property type="entry name" value="FE_B12_PBP"/>
    <property type="match status" value="1"/>
</dbReference>
<comment type="caution">
    <text evidence="3">The sequence shown here is derived from an EMBL/GenBank/DDBJ whole genome shotgun (WGS) entry which is preliminary data.</text>
</comment>
<dbReference type="Gene3D" id="3.40.50.1980">
    <property type="entry name" value="Nitrogenase molybdenum iron protein domain"/>
    <property type="match status" value="2"/>
</dbReference>
<dbReference type="Proteomes" id="UP000640583">
    <property type="component" value="Unassembled WGS sequence"/>
</dbReference>
<dbReference type="InterPro" id="IPR050902">
    <property type="entry name" value="ABC_Transporter_SBP"/>
</dbReference>
<dbReference type="InterPro" id="IPR002491">
    <property type="entry name" value="ABC_transptr_periplasmic_BD"/>
</dbReference>
<proteinExistence type="predicted"/>
<feature type="domain" description="Fe/B12 periplasmic-binding" evidence="2">
    <location>
        <begin position="29"/>
        <end position="286"/>
    </location>
</feature>
<dbReference type="CDD" id="cd01149">
    <property type="entry name" value="HutB"/>
    <property type="match status" value="1"/>
</dbReference>
<dbReference type="RefSeq" id="WP_228849400.1">
    <property type="nucleotide sequence ID" value="NZ_JADCKQ010000010.1"/>
</dbReference>
<feature type="signal peptide" evidence="1">
    <location>
        <begin position="1"/>
        <end position="20"/>
    </location>
</feature>
<dbReference type="PANTHER" id="PTHR30535:SF4">
    <property type="entry name" value="HEMIN-BINDING PERIPLASMIC PROTEIN HMUT"/>
    <property type="match status" value="1"/>
</dbReference>
<evidence type="ECO:0000259" key="2">
    <source>
        <dbReference type="PROSITE" id="PS50983"/>
    </source>
</evidence>
<dbReference type="AlphaFoldDB" id="A0A8J7IDQ5"/>
<sequence>MRFLTTATLTAALFVLPLQAQDSHPDANRIASVGGAVTEIIYELGEEHRLVARDTTSVYPPAVHELPDVGYMRRLSPEGVLSVNPDLVLTEPGSGPQETIDILTEAGVPFVPVPGGYSAQGILDRITSVSTVLGVPEKGAELAERIGAELATVEAMAAARAGDAKPRVLFVLSMPGGRLNVGGLNTRGDGIIRMAGAENAIQVFEEYRTLSDEAIIELAPDAILMMAPRGDHSTSTEDILAHPAVTLTPAGQNAKIIRIDGTLLLGFGPRAAQGVQLLADALYGGDEG</sequence>
<reference evidence="3" key="1">
    <citation type="submission" date="2020-10" db="EMBL/GenBank/DDBJ databases">
        <title>Paenihalocynthiibacter styelae gen. nov., sp. nov., isolated from stalked sea squirt Styela clava.</title>
        <authorList>
            <person name="Kim Y.-O."/>
            <person name="Yoon J.-H."/>
        </authorList>
    </citation>
    <scope>NUCLEOTIDE SEQUENCE</scope>
    <source>
        <strain evidence="3">MYP1-1</strain>
    </source>
</reference>
<name>A0A8J7IDQ5_9RHOB</name>